<dbReference type="PANTHER" id="PTHR32347:SF23">
    <property type="entry name" value="BLL5650 PROTEIN"/>
    <property type="match status" value="1"/>
</dbReference>
<keyword evidence="2" id="KW-0175">Coiled coil</keyword>
<dbReference type="GO" id="GO:0030313">
    <property type="term" value="C:cell envelope"/>
    <property type="evidence" value="ECO:0007669"/>
    <property type="project" value="UniProtKB-SubCell"/>
</dbReference>
<evidence type="ECO:0000313" key="5">
    <source>
        <dbReference type="Proteomes" id="UP000008291"/>
    </source>
</evidence>
<dbReference type="Proteomes" id="UP000008291">
    <property type="component" value="Chromosome"/>
</dbReference>
<dbReference type="InterPro" id="IPR050465">
    <property type="entry name" value="UPF0194_transport"/>
</dbReference>
<proteinExistence type="predicted"/>
<feature type="domain" description="YbhG-like alpha-helical hairpin" evidence="3">
    <location>
        <begin position="109"/>
        <end position="229"/>
    </location>
</feature>
<dbReference type="PANTHER" id="PTHR32347">
    <property type="entry name" value="EFFLUX SYSTEM COMPONENT YKNX-RELATED"/>
    <property type="match status" value="1"/>
</dbReference>
<dbReference type="Gene3D" id="1.10.287.470">
    <property type="entry name" value="Helix hairpin bin"/>
    <property type="match status" value="1"/>
</dbReference>
<evidence type="ECO:0000259" key="3">
    <source>
        <dbReference type="Pfam" id="PF25881"/>
    </source>
</evidence>
<dbReference type="eggNOG" id="COG0845">
    <property type="taxonomic scope" value="Bacteria"/>
</dbReference>
<dbReference type="Gene3D" id="2.40.50.100">
    <property type="match status" value="1"/>
</dbReference>
<dbReference type="InterPro" id="IPR059052">
    <property type="entry name" value="HH_YbhG-like"/>
</dbReference>
<dbReference type="SUPFAM" id="SSF111369">
    <property type="entry name" value="HlyD-like secretion proteins"/>
    <property type="match status" value="3"/>
</dbReference>
<dbReference type="Pfam" id="PF25881">
    <property type="entry name" value="HH_YBHG"/>
    <property type="match status" value="1"/>
</dbReference>
<dbReference type="Gene3D" id="2.40.30.170">
    <property type="match status" value="1"/>
</dbReference>
<evidence type="ECO:0000313" key="4">
    <source>
        <dbReference type="EMBL" id="AAZ97037.1"/>
    </source>
</evidence>
<protein>
    <submittedName>
        <fullName evidence="4">HlyD family secretion protein</fullName>
    </submittedName>
</protein>
<accession>Q3SJW2</accession>
<reference evidence="4 5" key="1">
    <citation type="journal article" date="2006" name="J. Bacteriol.">
        <title>The genome sequence of the obligately chemolithoautotrophic, facultatively anaerobic bacterium Thiobacillus denitrificans.</title>
        <authorList>
            <person name="Beller H.R."/>
            <person name="Chain P.S."/>
            <person name="Letain T.E."/>
            <person name="Chakicherla A."/>
            <person name="Larimer F.W."/>
            <person name="Richardson P.M."/>
            <person name="Coleman M.A."/>
            <person name="Wood A.P."/>
            <person name="Kelly D.P."/>
        </authorList>
    </citation>
    <scope>NUCLEOTIDE SEQUENCE [LARGE SCALE GENOMIC DNA]</scope>
    <source>
        <strain evidence="4 5">ATCC 25259</strain>
    </source>
</reference>
<comment type="subcellular location">
    <subcellularLocation>
        <location evidence="1">Cell envelope</location>
    </subcellularLocation>
</comment>
<dbReference type="AlphaFoldDB" id="Q3SJW2"/>
<evidence type="ECO:0000256" key="2">
    <source>
        <dbReference type="ARBA" id="ARBA00023054"/>
    </source>
</evidence>
<gene>
    <name evidence="4" type="ordered locus">Tbd_1084</name>
</gene>
<dbReference type="KEGG" id="tbd:Tbd_1084"/>
<keyword evidence="5" id="KW-1185">Reference proteome</keyword>
<dbReference type="HOGENOM" id="CLU_018816_6_5_4"/>
<dbReference type="EMBL" id="CP000116">
    <property type="protein sequence ID" value="AAZ97037.1"/>
    <property type="molecule type" value="Genomic_DNA"/>
</dbReference>
<name>Q3SJW2_THIDA</name>
<organism evidence="4 5">
    <name type="scientific">Thiobacillus denitrificans (strain ATCC 25259 / T1)</name>
    <dbReference type="NCBI Taxonomy" id="292415"/>
    <lineage>
        <taxon>Bacteria</taxon>
        <taxon>Pseudomonadati</taxon>
        <taxon>Pseudomonadota</taxon>
        <taxon>Betaproteobacteria</taxon>
        <taxon>Nitrosomonadales</taxon>
        <taxon>Thiobacillaceae</taxon>
        <taxon>Thiobacillus</taxon>
    </lineage>
</organism>
<dbReference type="STRING" id="292415.Tbd_1084"/>
<evidence type="ECO:0000256" key="1">
    <source>
        <dbReference type="ARBA" id="ARBA00004196"/>
    </source>
</evidence>
<sequence length="356" mass="37563">MTPPARSSAGNAGPPRAAVKRITLGLFIASFRAAPMNLHLAPLRLLFVALLAGCQAADEDRFQGYVEGEPVLVAAQQSGQLTSLQVRRGDMIATGAPLFSQDAATEAASLGEARAQLAQAQAQFGNLATGKRPPEIAAIAAREREAEARRELSAAHLARQEALVAKGFISAQALDEARAQLARDEASVAQTRAELATARLPGRRDERAGARAAVSASQAALEQSAIRLEQKSQRAPVGGSVQDVFFRVGEWATPGQAVVSILPPQNIKVRFFIPEPRLGALRTGQGVAIHCDGCGAGIPATIRFVSASAEYTPPVLYSEKNRHRLVYLVEAWPAAGDAARLHPGQPVSVALDSGKR</sequence>